<reference evidence="2 3" key="1">
    <citation type="submission" date="2017-05" db="EMBL/GenBank/DDBJ databases">
        <authorList>
            <person name="Varghese N."/>
            <person name="Submissions S."/>
        </authorList>
    </citation>
    <scope>NUCLEOTIDE SEQUENCE [LARGE SCALE GENOMIC DNA]</scope>
    <source>
        <strain evidence="2 3">SM16</strain>
    </source>
</reference>
<gene>
    <name evidence="2" type="ORF">SAMN06296065_101580</name>
</gene>
<dbReference type="InterPro" id="IPR025737">
    <property type="entry name" value="FApF"/>
</dbReference>
<keyword evidence="1" id="KW-0732">Signal</keyword>
<sequence>MIGRGPNIARLLAPLAACGLIPFAQFANASEAGTSVYLLGTGGPEAAVLPPVEGVYLDNTYYYYSGDISAERSLVVGGKVVLGLEADIVAQFTTVLWVPSTQVLGGTLAVGGVLPLAAPMVNASANLSAPGGPGASASRRDSTLTLGDPLATASLGWTWDKFHLTASGLLNIPVGHYREDQLANIAFHRWAGDVSLAGSWHDTEAGWDVSAKAGVTFNGNNDYTDYNTGNEFHAEAAVEKTFSPKFSAGVLGYYFNQISADTGAGALLGPNEGEVAALGVTAAYNVTMGRSPATFRLKVLKEFNATRRLEGTSAMVSLSLPLKMKLPRQE</sequence>
<feature type="signal peptide" evidence="1">
    <location>
        <begin position="1"/>
        <end position="29"/>
    </location>
</feature>
<proteinExistence type="predicted"/>
<dbReference type="RefSeq" id="WP_283405099.1">
    <property type="nucleotide sequence ID" value="NZ_FXUI01000001.1"/>
</dbReference>
<dbReference type="Pfam" id="PF13557">
    <property type="entry name" value="Phenol_MetA_deg"/>
    <property type="match status" value="1"/>
</dbReference>
<evidence type="ECO:0000313" key="2">
    <source>
        <dbReference type="EMBL" id="SMP54623.1"/>
    </source>
</evidence>
<accession>A0ABY1Q2G6</accession>
<keyword evidence="3" id="KW-1185">Reference proteome</keyword>
<name>A0ABY1Q2G6_9SPHN</name>
<evidence type="ECO:0000256" key="1">
    <source>
        <dbReference type="SAM" id="SignalP"/>
    </source>
</evidence>
<dbReference type="Proteomes" id="UP001157910">
    <property type="component" value="Unassembled WGS sequence"/>
</dbReference>
<comment type="caution">
    <text evidence="2">The sequence shown here is derived from an EMBL/GenBank/DDBJ whole genome shotgun (WGS) entry which is preliminary data.</text>
</comment>
<evidence type="ECO:0000313" key="3">
    <source>
        <dbReference type="Proteomes" id="UP001157910"/>
    </source>
</evidence>
<organism evidence="2 3">
    <name type="scientific">Novosphingobium panipatense</name>
    <dbReference type="NCBI Taxonomy" id="428991"/>
    <lineage>
        <taxon>Bacteria</taxon>
        <taxon>Pseudomonadati</taxon>
        <taxon>Pseudomonadota</taxon>
        <taxon>Alphaproteobacteria</taxon>
        <taxon>Sphingomonadales</taxon>
        <taxon>Sphingomonadaceae</taxon>
        <taxon>Novosphingobium</taxon>
    </lineage>
</organism>
<feature type="chain" id="PRO_5045660228" evidence="1">
    <location>
        <begin position="30"/>
        <end position="330"/>
    </location>
</feature>
<protein>
    <submittedName>
        <fullName evidence="2">Uncharacterized conserved protein</fullName>
    </submittedName>
</protein>
<dbReference type="EMBL" id="FXUI01000001">
    <property type="protein sequence ID" value="SMP54623.1"/>
    <property type="molecule type" value="Genomic_DNA"/>
</dbReference>